<dbReference type="Pfam" id="PF00005">
    <property type="entry name" value="ABC_tran"/>
    <property type="match status" value="1"/>
</dbReference>
<dbReference type="Gene3D" id="3.40.50.300">
    <property type="entry name" value="P-loop containing nucleotide triphosphate hydrolases"/>
    <property type="match status" value="1"/>
</dbReference>
<evidence type="ECO:0000256" key="4">
    <source>
        <dbReference type="ARBA" id="ARBA00022840"/>
    </source>
</evidence>
<evidence type="ECO:0000256" key="1">
    <source>
        <dbReference type="ARBA" id="ARBA00005417"/>
    </source>
</evidence>
<evidence type="ECO:0000256" key="2">
    <source>
        <dbReference type="ARBA" id="ARBA00022448"/>
    </source>
</evidence>
<reference evidence="6 7" key="1">
    <citation type="submission" date="2010-07" db="EMBL/GenBank/DDBJ databases">
        <title>The draft genome of Paenibacillus curdlanolyticus YK9.</title>
        <authorList>
            <consortium name="US DOE Joint Genome Institute (JGI-PGF)"/>
            <person name="Lucas S."/>
            <person name="Copeland A."/>
            <person name="Lapidus A."/>
            <person name="Cheng J.-F."/>
            <person name="Bruce D."/>
            <person name="Goodwin L."/>
            <person name="Pitluck S."/>
            <person name="Land M.L."/>
            <person name="Hauser L."/>
            <person name="Chang Y.-J."/>
            <person name="Jeffries C."/>
            <person name="Anderson I.J."/>
            <person name="Johnson E."/>
            <person name="Loganathan U."/>
            <person name="Mulhopadhyay B."/>
            <person name="Kyrpides N."/>
            <person name="Woyke T.J."/>
        </authorList>
    </citation>
    <scope>NUCLEOTIDE SEQUENCE [LARGE SCALE GENOMIC DNA]</scope>
    <source>
        <strain evidence="6 7">YK9</strain>
    </source>
</reference>
<dbReference type="OrthoDB" id="2643074at2"/>
<name>E0I6I8_9BACL</name>
<evidence type="ECO:0000256" key="3">
    <source>
        <dbReference type="ARBA" id="ARBA00022741"/>
    </source>
</evidence>
<accession>E0I6I8</accession>
<gene>
    <name evidence="6" type="ORF">PaecuDRAFT_1260</name>
</gene>
<evidence type="ECO:0000259" key="5">
    <source>
        <dbReference type="PROSITE" id="PS50893"/>
    </source>
</evidence>
<keyword evidence="2" id="KW-0813">Transport</keyword>
<keyword evidence="3" id="KW-0547">Nucleotide-binding</keyword>
<sequence>MLLELHQIEWQRNGKTPFRLSIPRLTFRPGITLLVGRNGAGKTSLLQLLATAELPLSGTISYDGWTTSRHLPEIRSQIGFVPTGVELYEQLTVAKLLRYMEQLKGFSGSVEAGRVLDAFQLEPYRSRKIKTLAHGIRQRIALAQAWIGNPSYMMLDEPLNAMDAIERLRFIRYLAAYARDRVVIVSTHELNEWEGWAQRIVWMDEGRTRFDSSAADWVASLPLRVWEGAADAAAYRELTPSSIIDVKPSSDDGFVVRVMAAKPPSACFEEQLPTLEDAYFIRRRSS</sequence>
<dbReference type="InterPro" id="IPR003439">
    <property type="entry name" value="ABC_transporter-like_ATP-bd"/>
</dbReference>
<proteinExistence type="inferred from homology"/>
<dbReference type="SMART" id="SM00382">
    <property type="entry name" value="AAA"/>
    <property type="match status" value="1"/>
</dbReference>
<evidence type="ECO:0000313" key="6">
    <source>
        <dbReference type="EMBL" id="EFM11654.1"/>
    </source>
</evidence>
<dbReference type="GO" id="GO:0016887">
    <property type="term" value="F:ATP hydrolysis activity"/>
    <property type="evidence" value="ECO:0007669"/>
    <property type="project" value="InterPro"/>
</dbReference>
<keyword evidence="7" id="KW-1185">Reference proteome</keyword>
<dbReference type="AlphaFoldDB" id="E0I6I8"/>
<keyword evidence="4" id="KW-0067">ATP-binding</keyword>
<dbReference type="PROSITE" id="PS50893">
    <property type="entry name" value="ABC_TRANSPORTER_2"/>
    <property type="match status" value="1"/>
</dbReference>
<dbReference type="PANTHER" id="PTHR43335">
    <property type="entry name" value="ABC TRANSPORTER, ATP-BINDING PROTEIN"/>
    <property type="match status" value="1"/>
</dbReference>
<dbReference type="InterPro" id="IPR027417">
    <property type="entry name" value="P-loop_NTPase"/>
</dbReference>
<dbReference type="STRING" id="717606.PaecuDRAFT_1260"/>
<dbReference type="Proteomes" id="UP000005387">
    <property type="component" value="Unassembled WGS sequence"/>
</dbReference>
<evidence type="ECO:0000313" key="7">
    <source>
        <dbReference type="Proteomes" id="UP000005387"/>
    </source>
</evidence>
<dbReference type="PANTHER" id="PTHR43335:SF2">
    <property type="entry name" value="ABC TRANSPORTER, ATP-BINDING PROTEIN"/>
    <property type="match status" value="1"/>
</dbReference>
<dbReference type="EMBL" id="AEDD01000003">
    <property type="protein sequence ID" value="EFM11654.1"/>
    <property type="molecule type" value="Genomic_DNA"/>
</dbReference>
<comment type="similarity">
    <text evidence="1">Belongs to the ABC transporter superfamily.</text>
</comment>
<dbReference type="RefSeq" id="WP_006037275.1">
    <property type="nucleotide sequence ID" value="NZ_AEDD01000003.1"/>
</dbReference>
<organism evidence="6 7">
    <name type="scientific">Paenibacillus curdlanolyticus YK9</name>
    <dbReference type="NCBI Taxonomy" id="717606"/>
    <lineage>
        <taxon>Bacteria</taxon>
        <taxon>Bacillati</taxon>
        <taxon>Bacillota</taxon>
        <taxon>Bacilli</taxon>
        <taxon>Bacillales</taxon>
        <taxon>Paenibacillaceae</taxon>
        <taxon>Paenibacillus</taxon>
    </lineage>
</organism>
<protein>
    <submittedName>
        <fullName evidence="6">ABC transporter related protein</fullName>
    </submittedName>
</protein>
<dbReference type="InterPro" id="IPR003593">
    <property type="entry name" value="AAA+_ATPase"/>
</dbReference>
<dbReference type="GO" id="GO:0005524">
    <property type="term" value="F:ATP binding"/>
    <property type="evidence" value="ECO:0007669"/>
    <property type="project" value="UniProtKB-KW"/>
</dbReference>
<dbReference type="eggNOG" id="COG1131">
    <property type="taxonomic scope" value="Bacteria"/>
</dbReference>
<dbReference type="SUPFAM" id="SSF52540">
    <property type="entry name" value="P-loop containing nucleoside triphosphate hydrolases"/>
    <property type="match status" value="1"/>
</dbReference>
<feature type="domain" description="ABC transporter" evidence="5">
    <location>
        <begin position="3"/>
        <end position="230"/>
    </location>
</feature>